<evidence type="ECO:0000256" key="10">
    <source>
        <dbReference type="ARBA" id="ARBA00047554"/>
    </source>
</evidence>
<proteinExistence type="inferred from homology"/>
<evidence type="ECO:0000256" key="7">
    <source>
        <dbReference type="ARBA" id="ARBA00023002"/>
    </source>
</evidence>
<evidence type="ECO:0000256" key="11">
    <source>
        <dbReference type="RuleBase" id="RU367069"/>
    </source>
</evidence>
<comment type="cofactor">
    <cofactor evidence="11">
        <name>FAD</name>
        <dbReference type="ChEBI" id="CHEBI:57692"/>
    </cofactor>
    <text evidence="11">Binds 1 FAD per subunit.</text>
</comment>
<evidence type="ECO:0000313" key="13">
    <source>
        <dbReference type="EMBL" id="KAK7474388.1"/>
    </source>
</evidence>
<evidence type="ECO:0000256" key="8">
    <source>
        <dbReference type="ARBA" id="ARBA00023133"/>
    </source>
</evidence>
<keyword evidence="14" id="KW-1185">Reference proteome</keyword>
<dbReference type="PANTHER" id="PTHR42923:SF3">
    <property type="entry name" value="PROTOPORPHYRINOGEN OXIDASE"/>
    <property type="match status" value="1"/>
</dbReference>
<dbReference type="Pfam" id="PF01593">
    <property type="entry name" value="Amino_oxidase"/>
    <property type="match status" value="1"/>
</dbReference>
<dbReference type="InterPro" id="IPR050464">
    <property type="entry name" value="Zeta_carotene_desat/Oxidored"/>
</dbReference>
<keyword evidence="8 11" id="KW-0350">Heme biosynthesis</keyword>
<evidence type="ECO:0000256" key="4">
    <source>
        <dbReference type="ARBA" id="ARBA00012867"/>
    </source>
</evidence>
<keyword evidence="7 11" id="KW-0560">Oxidoreductase</keyword>
<dbReference type="AlphaFoldDB" id="A0ABD0JHN0"/>
<name>A0ABD0JHN0_9CAEN</name>
<dbReference type="NCBIfam" id="TIGR00562">
    <property type="entry name" value="proto_IX_ox"/>
    <property type="match status" value="1"/>
</dbReference>
<dbReference type="SUPFAM" id="SSF54373">
    <property type="entry name" value="FAD-linked reductases, C-terminal domain"/>
    <property type="match status" value="1"/>
</dbReference>
<evidence type="ECO:0000256" key="9">
    <source>
        <dbReference type="ARBA" id="ARBA00023244"/>
    </source>
</evidence>
<evidence type="ECO:0000256" key="3">
    <source>
        <dbReference type="ARBA" id="ARBA00010551"/>
    </source>
</evidence>
<dbReference type="GO" id="GO:0006782">
    <property type="term" value="P:protoporphyrinogen IX biosynthetic process"/>
    <property type="evidence" value="ECO:0007669"/>
    <property type="project" value="UniProtKB-UniRule"/>
</dbReference>
<dbReference type="GO" id="GO:0005743">
    <property type="term" value="C:mitochondrial inner membrane"/>
    <property type="evidence" value="ECO:0007669"/>
    <property type="project" value="UniProtKB-SubCell"/>
</dbReference>
<protein>
    <recommendedName>
        <fullName evidence="4 11">Protoporphyrinogen oxidase</fullName>
        <ecNumber evidence="4 11">1.3.3.4</ecNumber>
    </recommendedName>
</protein>
<dbReference type="Proteomes" id="UP001519460">
    <property type="component" value="Unassembled WGS sequence"/>
</dbReference>
<dbReference type="InterPro" id="IPR004572">
    <property type="entry name" value="Protoporphyrinogen_oxidase"/>
</dbReference>
<dbReference type="PANTHER" id="PTHR42923">
    <property type="entry name" value="PROTOPORPHYRINOGEN OXIDASE"/>
    <property type="match status" value="1"/>
</dbReference>
<evidence type="ECO:0000256" key="2">
    <source>
        <dbReference type="ARBA" id="ARBA00005073"/>
    </source>
</evidence>
<keyword evidence="6 11" id="KW-0274">FAD</keyword>
<reference evidence="13 14" key="1">
    <citation type="journal article" date="2023" name="Sci. Data">
        <title>Genome assembly of the Korean intertidal mud-creeper Batillaria attramentaria.</title>
        <authorList>
            <person name="Patra A.K."/>
            <person name="Ho P.T."/>
            <person name="Jun S."/>
            <person name="Lee S.J."/>
            <person name="Kim Y."/>
            <person name="Won Y.J."/>
        </authorList>
    </citation>
    <scope>NUCLEOTIDE SEQUENCE [LARGE SCALE GENOMIC DNA]</scope>
    <source>
        <strain evidence="13">Wonlab-2016</strain>
    </source>
</reference>
<comment type="pathway">
    <text evidence="2 11">Porphyrin-containing compound metabolism; protoporphyrin-IX biosynthesis; protoporphyrin-IX from protoporphyrinogen-IX: step 1/1.</text>
</comment>
<comment type="caution">
    <text evidence="13">The sequence shown here is derived from an EMBL/GenBank/DDBJ whole genome shotgun (WGS) entry which is preliminary data.</text>
</comment>
<gene>
    <name evidence="13" type="ORF">BaRGS_00034342</name>
</gene>
<comment type="similarity">
    <text evidence="3 11">Belongs to the protoporphyrinogen/coproporphyrinogen oxidase family. Protoporphyrinogen oxidase subfamily.</text>
</comment>
<feature type="domain" description="Amine oxidase" evidence="12">
    <location>
        <begin position="11"/>
        <end position="471"/>
    </location>
</feature>
<evidence type="ECO:0000259" key="12">
    <source>
        <dbReference type="Pfam" id="PF01593"/>
    </source>
</evidence>
<dbReference type="InterPro" id="IPR002937">
    <property type="entry name" value="Amino_oxidase"/>
</dbReference>
<comment type="subcellular location">
    <subcellularLocation>
        <location evidence="11">Mitochondrion inner membrane</location>
    </subcellularLocation>
</comment>
<comment type="catalytic activity">
    <reaction evidence="10 11">
        <text>protoporphyrinogen IX + 3 O2 = protoporphyrin IX + 3 H2O2</text>
        <dbReference type="Rhea" id="RHEA:25576"/>
        <dbReference type="ChEBI" id="CHEBI:15379"/>
        <dbReference type="ChEBI" id="CHEBI:16240"/>
        <dbReference type="ChEBI" id="CHEBI:57306"/>
        <dbReference type="ChEBI" id="CHEBI:57307"/>
        <dbReference type="EC" id="1.3.3.4"/>
    </reaction>
</comment>
<evidence type="ECO:0000256" key="5">
    <source>
        <dbReference type="ARBA" id="ARBA00022630"/>
    </source>
</evidence>
<keyword evidence="5 11" id="KW-0285">Flavoprotein</keyword>
<organism evidence="13 14">
    <name type="scientific">Batillaria attramentaria</name>
    <dbReference type="NCBI Taxonomy" id="370345"/>
    <lineage>
        <taxon>Eukaryota</taxon>
        <taxon>Metazoa</taxon>
        <taxon>Spiralia</taxon>
        <taxon>Lophotrochozoa</taxon>
        <taxon>Mollusca</taxon>
        <taxon>Gastropoda</taxon>
        <taxon>Caenogastropoda</taxon>
        <taxon>Sorbeoconcha</taxon>
        <taxon>Cerithioidea</taxon>
        <taxon>Batillariidae</taxon>
        <taxon>Batillaria</taxon>
    </lineage>
</organism>
<evidence type="ECO:0000256" key="6">
    <source>
        <dbReference type="ARBA" id="ARBA00022827"/>
    </source>
</evidence>
<sequence>MATVVVVGGGISGLAAAYYLQRNAAKLGKVILLESSKRTGGWMNSVQHGDGSVFEHGPRSLRPAGKAGRNTLHLVEELGLSKDILVVRRSDPAAKNRFLYVGHKLCALPNSISGVVKTVPPFSRPLLVTLMGEAFAKKNTSPDETIHDFMQRRLGKEFADYAVDAVCRGIFAADCRQLSMRSCFPDIFTLERQHGSLTMGMLKARGSKLENASPLESRAKSEGWASWSLRQGLQQLSDTMTTAVNSNPKCEVRTHTPCWSLVPSSGKIKVCTEGEEILADHVFSAAYSRDLAALLTKDFAELRSELESIKAVSVYVVNLEYLGDHLPLQGFGHLLPSCENPNVLGVVYDSCTFPQHNRRDNPSTRLTVMLGGAWFDGLRTEAGDLPTEERVIEIATGAVCEQLGISHDIQPSKVKVILQKECIPQYTLGHADRLSRIALNLSKSGLPLRLIGSSYRGVSVNDCINNARMEVEGLLCSL</sequence>
<dbReference type="Gene3D" id="3.50.50.60">
    <property type="entry name" value="FAD/NAD(P)-binding domain"/>
    <property type="match status" value="1"/>
</dbReference>
<dbReference type="GO" id="GO:0004729">
    <property type="term" value="F:oxygen-dependent protoporphyrinogen oxidase activity"/>
    <property type="evidence" value="ECO:0007669"/>
    <property type="project" value="UniProtKB-UniRule"/>
</dbReference>
<accession>A0ABD0JHN0</accession>
<keyword evidence="9 11" id="KW-0627">Porphyrin biosynthesis</keyword>
<dbReference type="InterPro" id="IPR036188">
    <property type="entry name" value="FAD/NAD-bd_sf"/>
</dbReference>
<dbReference type="SUPFAM" id="SSF51905">
    <property type="entry name" value="FAD/NAD(P)-binding domain"/>
    <property type="match status" value="1"/>
</dbReference>
<dbReference type="EMBL" id="JACVVK020000438">
    <property type="protein sequence ID" value="KAK7474388.1"/>
    <property type="molecule type" value="Genomic_DNA"/>
</dbReference>
<comment type="function">
    <text evidence="1 11">Catalyzes the 6-electron oxidation of protoporphyrinogen-IX to form protoporphyrin-IX.</text>
</comment>
<dbReference type="EC" id="1.3.3.4" evidence="4 11"/>
<evidence type="ECO:0000256" key="1">
    <source>
        <dbReference type="ARBA" id="ARBA00002600"/>
    </source>
</evidence>
<evidence type="ECO:0000313" key="14">
    <source>
        <dbReference type="Proteomes" id="UP001519460"/>
    </source>
</evidence>